<dbReference type="Pfam" id="PF11518">
    <property type="entry name" value="DUF3221"/>
    <property type="match status" value="1"/>
</dbReference>
<feature type="region of interest" description="Disordered" evidence="1">
    <location>
        <begin position="27"/>
        <end position="49"/>
    </location>
</feature>
<dbReference type="Proteomes" id="UP000076927">
    <property type="component" value="Chromosome"/>
</dbReference>
<accession>A0A172TNN3</accession>
<protein>
    <recommendedName>
        <fullName evidence="5">NolW-like domain-containing protein</fullName>
    </recommendedName>
</protein>
<evidence type="ECO:0008006" key="5">
    <source>
        <dbReference type="Google" id="ProtNLM"/>
    </source>
</evidence>
<evidence type="ECO:0000256" key="1">
    <source>
        <dbReference type="SAM" id="MobiDB-lite"/>
    </source>
</evidence>
<dbReference type="InterPro" id="IPR021598">
    <property type="entry name" value="DUF3221"/>
</dbReference>
<organism evidence="3 4">
    <name type="scientific">Paenibacillus swuensis</name>
    <dbReference type="NCBI Taxonomy" id="1178515"/>
    <lineage>
        <taxon>Bacteria</taxon>
        <taxon>Bacillati</taxon>
        <taxon>Bacillota</taxon>
        <taxon>Bacilli</taxon>
        <taxon>Bacillales</taxon>
        <taxon>Paenibacillaceae</taxon>
        <taxon>Paenibacillus</taxon>
    </lineage>
</organism>
<proteinExistence type="predicted"/>
<evidence type="ECO:0000313" key="4">
    <source>
        <dbReference type="Proteomes" id="UP000076927"/>
    </source>
</evidence>
<evidence type="ECO:0000313" key="3">
    <source>
        <dbReference type="EMBL" id="ANE48427.1"/>
    </source>
</evidence>
<dbReference type="KEGG" id="pswu:SY83_21490"/>
<gene>
    <name evidence="3" type="ORF">SY83_21490</name>
</gene>
<dbReference type="PROSITE" id="PS51257">
    <property type="entry name" value="PROKAR_LIPOPROTEIN"/>
    <property type="match status" value="1"/>
</dbReference>
<reference evidence="3 4" key="1">
    <citation type="submission" date="2015-01" db="EMBL/GenBank/DDBJ databases">
        <title>Paenibacillus swuensis/DY6/whole genome sequencing.</title>
        <authorList>
            <person name="Kim M.K."/>
            <person name="Srinivasan S."/>
            <person name="Lee J.-J."/>
        </authorList>
    </citation>
    <scope>NUCLEOTIDE SEQUENCE [LARGE SCALE GENOMIC DNA]</scope>
    <source>
        <strain evidence="3 4">DY6</strain>
    </source>
</reference>
<dbReference type="EMBL" id="CP011388">
    <property type="protein sequence ID" value="ANE48427.1"/>
    <property type="molecule type" value="Genomic_DNA"/>
</dbReference>
<keyword evidence="2" id="KW-0732">Signal</keyword>
<keyword evidence="4" id="KW-1185">Reference proteome</keyword>
<dbReference type="AlphaFoldDB" id="A0A172TNN3"/>
<name>A0A172TNN3_9BACL</name>
<feature type="signal peptide" evidence="2">
    <location>
        <begin position="1"/>
        <end position="22"/>
    </location>
</feature>
<dbReference type="RefSeq" id="WP_068610260.1">
    <property type="nucleotide sequence ID" value="NZ_CP011388.1"/>
</dbReference>
<evidence type="ECO:0000256" key="2">
    <source>
        <dbReference type="SAM" id="SignalP"/>
    </source>
</evidence>
<dbReference type="OrthoDB" id="2651269at2"/>
<sequence length="274" mass="30475">MKGYHKRIISCFVLFIALSGCGAKPDLDSQGDTISPSKPPSVTPRPLKDADPESIRAYLKHQEIANGDIYLKDGLLHINIVNLTPELEQQLAEEFKPETYRLVSVAFSIQQLEEAQQQLADNDFHHKLNVYGSSIDVINNRVEIIMPDDNEDIKSEIEAVLDPKLIRYSVQTLGEPHSVGTISKVDVDAKRILILEYGQKEPSIFYSFNDFSKIINLDGADTDFNIFSKGQPVKVWSTGMVAESFPAQGTARRVALITQEEASALTDAKLQTAQ</sequence>
<dbReference type="PATRIC" id="fig|1178515.4.peg.4356"/>
<feature type="chain" id="PRO_5039075434" description="NolW-like domain-containing protein" evidence="2">
    <location>
        <begin position="23"/>
        <end position="274"/>
    </location>
</feature>